<dbReference type="PhylomeDB" id="A0A0W0CBC8"/>
<dbReference type="PROSITE" id="PS50102">
    <property type="entry name" value="RRM"/>
    <property type="match status" value="1"/>
</dbReference>
<dbReference type="Gene3D" id="3.30.70.330">
    <property type="match status" value="1"/>
</dbReference>
<dbReference type="GO" id="GO:0005686">
    <property type="term" value="C:U2 snRNP"/>
    <property type="evidence" value="ECO:0007669"/>
    <property type="project" value="EnsemblFungi"/>
</dbReference>
<dbReference type="GO" id="GO:0071011">
    <property type="term" value="C:precatalytic spliceosome"/>
    <property type="evidence" value="ECO:0007669"/>
    <property type="project" value="TreeGrafter"/>
</dbReference>
<dbReference type="AlphaFoldDB" id="A0A0W0CBC8"/>
<dbReference type="GO" id="GO:0051237">
    <property type="term" value="P:maintenance of RNA location"/>
    <property type="evidence" value="ECO:0007669"/>
    <property type="project" value="EnsemblFungi"/>
</dbReference>
<dbReference type="GO" id="GO:0000974">
    <property type="term" value="C:Prp19 complex"/>
    <property type="evidence" value="ECO:0007669"/>
    <property type="project" value="EnsemblFungi"/>
</dbReference>
<dbReference type="SUPFAM" id="SSF54928">
    <property type="entry name" value="RNA-binding domain, RBD"/>
    <property type="match status" value="1"/>
</dbReference>
<evidence type="ECO:0000256" key="1">
    <source>
        <dbReference type="ARBA" id="ARBA00022884"/>
    </source>
</evidence>
<evidence type="ECO:0000313" key="3">
    <source>
        <dbReference type="EMBL" id="KTB13509.1"/>
    </source>
</evidence>
<comment type="caution">
    <text evidence="3">The sequence shown here is derived from an EMBL/GenBank/DDBJ whole genome shotgun (WGS) entry which is preliminary data.</text>
</comment>
<dbReference type="OMA" id="CAPKPQI"/>
<dbReference type="GO" id="GO:0003723">
    <property type="term" value="F:RNA binding"/>
    <property type="evidence" value="ECO:0007669"/>
    <property type="project" value="UniProtKB-UniRule"/>
</dbReference>
<sequence length="169" mass="19643">MNQIKAIQRINEKELEAGILKPEHSWHQEYKDQAYIFIGGLNRQLTEGDLLTIFSQYGVPVDVLLVRDKETHESKGFAFLKYEDQRSTILAVDNLNGITVAGRQIKVDHIFFTPRDDIPEYTEAVREFLSKDKIDIHKDHLSTDNIQKETKYTNNEEDELNDPMASYSR</sequence>
<dbReference type="InterPro" id="IPR000504">
    <property type="entry name" value="RRM_dom"/>
</dbReference>
<organism evidence="3 4">
    <name type="scientific">Candida glabrata</name>
    <name type="common">Yeast</name>
    <name type="synonym">Torulopsis glabrata</name>
    <dbReference type="NCBI Taxonomy" id="5478"/>
    <lineage>
        <taxon>Eukaryota</taxon>
        <taxon>Fungi</taxon>
        <taxon>Dikarya</taxon>
        <taxon>Ascomycota</taxon>
        <taxon>Saccharomycotina</taxon>
        <taxon>Saccharomycetes</taxon>
        <taxon>Saccharomycetales</taxon>
        <taxon>Saccharomycetaceae</taxon>
        <taxon>Nakaseomyces</taxon>
    </lineage>
</organism>
<dbReference type="GO" id="GO:0000384">
    <property type="term" value="F:first spliceosomal transesterification activity"/>
    <property type="evidence" value="ECO:0007669"/>
    <property type="project" value="EnsemblFungi"/>
</dbReference>
<protein>
    <submittedName>
        <fullName evidence="3">U2 snRNP component IST3</fullName>
    </submittedName>
</protein>
<dbReference type="PANTHER" id="PTHR45880">
    <property type="entry name" value="RNA-BINDING MOTIF PROTEIN, X-LINKED 2"/>
    <property type="match status" value="1"/>
</dbReference>
<dbReference type="GO" id="GO:0000349">
    <property type="term" value="P:generation of catalytic spliceosome for first transesterification step"/>
    <property type="evidence" value="ECO:0007669"/>
    <property type="project" value="EnsemblFungi"/>
</dbReference>
<dbReference type="VEuPathDB" id="FungiDB:GVI51_J01771"/>
<dbReference type="VEuPathDB" id="FungiDB:B1J91_J01914g"/>
<dbReference type="OrthoDB" id="2573941at2759"/>
<dbReference type="InterPro" id="IPR035979">
    <property type="entry name" value="RBD_domain_sf"/>
</dbReference>
<dbReference type="InterPro" id="IPR012677">
    <property type="entry name" value="Nucleotide-bd_a/b_plait_sf"/>
</dbReference>
<accession>A0A0W0CBC8</accession>
<evidence type="ECO:0000256" key="2">
    <source>
        <dbReference type="PROSITE-ProRule" id="PRU00176"/>
    </source>
</evidence>
<name>A0A0W0CBC8_CANGB</name>
<dbReference type="VEuPathDB" id="FungiDB:GWK60_J01771"/>
<proteinExistence type="predicted"/>
<dbReference type="EMBL" id="LLZZ01000009">
    <property type="protein sequence ID" value="KTB13509.1"/>
    <property type="molecule type" value="Genomic_DNA"/>
</dbReference>
<dbReference type="GO" id="GO:0000245">
    <property type="term" value="P:spliceosomal complex assembly"/>
    <property type="evidence" value="ECO:0007669"/>
    <property type="project" value="EnsemblFungi"/>
</dbReference>
<dbReference type="GO" id="GO:0006406">
    <property type="term" value="P:mRNA export from nucleus"/>
    <property type="evidence" value="ECO:0007669"/>
    <property type="project" value="EnsemblFungi"/>
</dbReference>
<dbReference type="GO" id="GO:0071013">
    <property type="term" value="C:catalytic step 2 spliceosome"/>
    <property type="evidence" value="ECO:0007669"/>
    <property type="project" value="TreeGrafter"/>
</dbReference>
<dbReference type="InterPro" id="IPR051847">
    <property type="entry name" value="RNA_proc/Spliceosome_comp"/>
</dbReference>
<evidence type="ECO:0000313" key="4">
    <source>
        <dbReference type="Proteomes" id="UP000054886"/>
    </source>
</evidence>
<dbReference type="CDD" id="cd12411">
    <property type="entry name" value="RRM_ist3_like"/>
    <property type="match status" value="1"/>
</dbReference>
<dbReference type="GO" id="GO:0070274">
    <property type="term" value="C:RES complex"/>
    <property type="evidence" value="ECO:0007669"/>
    <property type="project" value="EnsemblFungi"/>
</dbReference>
<dbReference type="Proteomes" id="UP000054886">
    <property type="component" value="Unassembled WGS sequence"/>
</dbReference>
<dbReference type="VEuPathDB" id="FungiDB:CAGL0J01914g"/>
<gene>
    <name evidence="3" type="ORF">AO440_002868</name>
</gene>
<dbReference type="InterPro" id="IPR045844">
    <property type="entry name" value="RRM_Ist3-like"/>
</dbReference>
<dbReference type="VEuPathDB" id="FungiDB:GW608_J01815"/>
<dbReference type="SMART" id="SM00360">
    <property type="entry name" value="RRM"/>
    <property type="match status" value="1"/>
</dbReference>
<keyword evidence="1 2" id="KW-0694">RNA-binding</keyword>
<dbReference type="Pfam" id="PF00076">
    <property type="entry name" value="RRM_1"/>
    <property type="match status" value="1"/>
</dbReference>
<reference evidence="3 4" key="1">
    <citation type="submission" date="2015-10" db="EMBL/GenBank/DDBJ databases">
        <title>Draft genomes sequences of Candida glabrata isolates 1A, 1B, 2A, 2B, 3A and 3B.</title>
        <authorList>
            <person name="Haavelsrud O.E."/>
            <person name="Gaustad P."/>
        </authorList>
    </citation>
    <scope>NUCLEOTIDE SEQUENCE [LARGE SCALE GENOMIC DNA]</scope>
    <source>
        <strain evidence="3">910700640</strain>
    </source>
</reference>
<dbReference type="PANTHER" id="PTHR45880:SF1">
    <property type="entry name" value="RNA-BINDING MOTIF PROTEIN, X-LINKED 2"/>
    <property type="match status" value="1"/>
</dbReference>